<accession>A0A822DFF2</accession>
<comment type="caution">
    <text evidence="1">The sequence shown here is derived from an EMBL/GenBank/DDBJ whole genome shotgun (WGS) entry which is preliminary data.</text>
</comment>
<sequence>QQQHAIVPLTPESVAQFLANQTQSHTSDNHSWSIHHSISAPTFPTFMDSNYYDTCQSVKILLQK</sequence>
<evidence type="ECO:0000313" key="2">
    <source>
        <dbReference type="Proteomes" id="UP000663848"/>
    </source>
</evidence>
<dbReference type="AlphaFoldDB" id="A0A822DFF2"/>
<gene>
    <name evidence="1" type="ORF">QYT958_LOCUS43251</name>
</gene>
<reference evidence="1" key="1">
    <citation type="submission" date="2021-02" db="EMBL/GenBank/DDBJ databases">
        <authorList>
            <person name="Nowell W R."/>
        </authorList>
    </citation>
    <scope>NUCLEOTIDE SEQUENCE</scope>
</reference>
<feature type="non-terminal residue" evidence="1">
    <location>
        <position position="1"/>
    </location>
</feature>
<evidence type="ECO:0000313" key="1">
    <source>
        <dbReference type="EMBL" id="CAF5071080.1"/>
    </source>
</evidence>
<dbReference type="EMBL" id="CAJOBR010060383">
    <property type="protein sequence ID" value="CAF5071080.1"/>
    <property type="molecule type" value="Genomic_DNA"/>
</dbReference>
<protein>
    <submittedName>
        <fullName evidence="1">Uncharacterized protein</fullName>
    </submittedName>
</protein>
<dbReference type="Proteomes" id="UP000663848">
    <property type="component" value="Unassembled WGS sequence"/>
</dbReference>
<name>A0A822DFF2_9BILA</name>
<organism evidence="1 2">
    <name type="scientific">Rotaria socialis</name>
    <dbReference type="NCBI Taxonomy" id="392032"/>
    <lineage>
        <taxon>Eukaryota</taxon>
        <taxon>Metazoa</taxon>
        <taxon>Spiralia</taxon>
        <taxon>Gnathifera</taxon>
        <taxon>Rotifera</taxon>
        <taxon>Eurotatoria</taxon>
        <taxon>Bdelloidea</taxon>
        <taxon>Philodinida</taxon>
        <taxon>Philodinidae</taxon>
        <taxon>Rotaria</taxon>
    </lineage>
</organism>
<proteinExistence type="predicted"/>